<dbReference type="RefSeq" id="WP_039211314.1">
    <property type="nucleotide sequence ID" value="NZ_JSCE01000224.1"/>
</dbReference>
<dbReference type="Pfam" id="PF04286">
    <property type="entry name" value="DUF445"/>
    <property type="match status" value="1"/>
</dbReference>
<protein>
    <recommendedName>
        <fullName evidence="4">DUF445 domain-containing protein</fullName>
    </recommendedName>
</protein>
<proteinExistence type="predicted"/>
<keyword evidence="3" id="KW-1185">Reference proteome</keyword>
<feature type="transmembrane region" description="Helical" evidence="1">
    <location>
        <begin position="12"/>
        <end position="30"/>
    </location>
</feature>
<name>A0A0B2JUT9_9FIRM</name>
<dbReference type="Proteomes" id="UP000030993">
    <property type="component" value="Unassembled WGS sequence"/>
</dbReference>
<dbReference type="InterPro" id="IPR007383">
    <property type="entry name" value="DUF445"/>
</dbReference>
<dbReference type="eggNOG" id="COG2733">
    <property type="taxonomic scope" value="Bacteria"/>
</dbReference>
<comment type="caution">
    <text evidence="2">The sequence shown here is derived from an EMBL/GenBank/DDBJ whole genome shotgun (WGS) entry which is preliminary data.</text>
</comment>
<organism evidence="2 3">
    <name type="scientific">Anaerovibrio lipolyticus</name>
    <dbReference type="NCBI Taxonomy" id="82374"/>
    <lineage>
        <taxon>Bacteria</taxon>
        <taxon>Bacillati</taxon>
        <taxon>Bacillota</taxon>
        <taxon>Negativicutes</taxon>
        <taxon>Selenomonadales</taxon>
        <taxon>Selenomonadaceae</taxon>
        <taxon>Anaerovibrio</taxon>
    </lineage>
</organism>
<dbReference type="PANTHER" id="PTHR38442:SF1">
    <property type="entry name" value="INNER MEMBRANE PROTEIN"/>
    <property type="match status" value="1"/>
</dbReference>
<evidence type="ECO:0000313" key="2">
    <source>
        <dbReference type="EMBL" id="KHM50498.1"/>
    </source>
</evidence>
<gene>
    <name evidence="2" type="ORF">NZ47_12185</name>
</gene>
<keyword evidence="1" id="KW-1133">Transmembrane helix</keyword>
<dbReference type="PANTHER" id="PTHR38442">
    <property type="entry name" value="INNER MEMBRANE PROTEIN-RELATED"/>
    <property type="match status" value="1"/>
</dbReference>
<evidence type="ECO:0000256" key="1">
    <source>
        <dbReference type="SAM" id="Phobius"/>
    </source>
</evidence>
<feature type="transmembrane region" description="Helical" evidence="1">
    <location>
        <begin position="387"/>
        <end position="407"/>
    </location>
</feature>
<dbReference type="EMBL" id="JSCE01000224">
    <property type="protein sequence ID" value="KHM50498.1"/>
    <property type="molecule type" value="Genomic_DNA"/>
</dbReference>
<evidence type="ECO:0000313" key="3">
    <source>
        <dbReference type="Proteomes" id="UP000030993"/>
    </source>
</evidence>
<reference evidence="2 3" key="1">
    <citation type="journal article" date="2013" name="PLoS ONE">
        <title>Identification and characterization of three novel lipases belonging to families II and V from Anaerovibrio lipolyticus 5ST.</title>
        <authorList>
            <person name="Prive F."/>
            <person name="Kaderbhai N.N."/>
            <person name="Girdwood S."/>
            <person name="Worgan H.J."/>
            <person name="Pinloche E."/>
            <person name="Scollan N.D."/>
            <person name="Huws S.A."/>
            <person name="Newbold C.J."/>
        </authorList>
    </citation>
    <scope>NUCLEOTIDE SEQUENCE [LARGE SCALE GENOMIC DNA]</scope>
    <source>
        <strain evidence="2 3">5S</strain>
    </source>
</reference>
<dbReference type="GO" id="GO:0005886">
    <property type="term" value="C:plasma membrane"/>
    <property type="evidence" value="ECO:0007669"/>
    <property type="project" value="TreeGrafter"/>
</dbReference>
<dbReference type="AlphaFoldDB" id="A0A0B2JUT9"/>
<keyword evidence="1" id="KW-0472">Membrane</keyword>
<evidence type="ECO:0008006" key="4">
    <source>
        <dbReference type="Google" id="ProtNLM"/>
    </source>
</evidence>
<keyword evidence="1" id="KW-0812">Transmembrane</keyword>
<dbReference type="STRING" id="82374.NZ47_12185"/>
<accession>A0A0B2JUT9</accession>
<sequence>MIWHSWNKADKTLLGAAVIFLFTLCLHIEYPDNLFAKGLLFCAEAALVGGIADWFAVTALFKKPLGFPYHTAILPRRRDAFVEATGKMLRKEFFSKKKLLSKAKSIDYSAKISEWLSVEANRDKAAKWLQGLLADNVNGIKIMAANKLDGWLNSPAMADKLMDELSNGTQNSDILERLADEFINGTGRYVSQDSFKDNLVDYLDSYIEGKLNSPMAKMMMAGAQNSNLVNVEEAAELTQQQAVKLLEKLATPESHERQAVLSSLTDIVKKTLKNFELKQEFSNMWSNSSEETFYIRNSMSKIDFAGGNEAGKFMYWLARVLVDTFWKLLDKDTSMKGYINETVYGITGRGALQAQEMLGDITKDVLGSLTDDQMNHLIYDKAEPDLLWIRMNGSIVGAIIGLCIYSISCILI</sequence>